<dbReference type="OrthoDB" id="9804145at2"/>
<protein>
    <submittedName>
        <fullName evidence="4">Restriction endonuclease subunit R</fullName>
    </submittedName>
</protein>
<sequence>MSDDVKVANQISARLSLRNPQEKSLQILCDVLEQMELSKDPDLNRWIEVLKPQYPSMKMFERDFPSLCFALATGVGKTRLMGAMIAWLYLTGRSRHFFVLAPNLTIYEKLKKDFLMGNPKYVFQGIPELVQTPPVIITGDDYEDGRGVRLDYAVAATMTGDLFAGEEAPHINIFNVSKINAKDNKVGANKSNDPKMRRLQEYIGDSYFNYLADLPDLVVIMDEAHRYYASAGAKALNDLKPVLGIELTATPKTVGSKPKEFTNIIYHYPLASALNDGYVKTPAVATRKEFKPSDYSLERLEEIKLEDGIHHHEYVKTELASYANNAGVKLVKPFMLVVAQDTLHAEVLKKKIEDDSFFEGAYKGKVITVHSNQTGDESEETTQRLLAVEHDKDTEIVIHVNKLKEGWDVTNLYTIVPLRASASEILTEQTIGRGLRLPYGKRTNVEAVDRLTIIAHDRFQEIIDQANDKESIIKKTLYIGSSDEDDIPEKKPKQIFVPSMVDYALGNKPIYIDNSSIGDGRANYEVGRSNQIDNSDSSDNATSKVYSPTQKKIAELTVAIVQQEAKNLDSSKQLTAEHVKKHITQRVHQVAKELFVMNAEGSNRVTEGYNHSVAQEKEQVELFDAATVDEIVSTVTHKIAEYTIDIPKIVVLPTRDVNYGFNDFDLSGLERISLKPQSNEIIISNLETSQISSINWEKSAVSEARLENYLVFYLMDHDEIDYDEHAGMLYKLSGQMVAHLKSYLSDVDAEGVLKSAGRILADFIWSQIKQHMWTTPTDYVGSVTQGFDVLKPTTFNFANDEEPRDFRAPIPPGQKNKVRQMLFTGFDRCCYPYQKFDSVDGELRLAQVLEQDRTVVRWMKPSPGQFRIEYRSGQNYEPDFVVETETLFLLMEPKKAKELEDVDVIAKAKAATRWCSYANENAAKVGGKPWHYVLLPHDAITLSRTVDGLLSEFEYKE</sequence>
<dbReference type="SMART" id="SM00487">
    <property type="entry name" value="DEXDc"/>
    <property type="match status" value="1"/>
</dbReference>
<feature type="region of interest" description="Disordered" evidence="1">
    <location>
        <begin position="527"/>
        <end position="546"/>
    </location>
</feature>
<accession>A0A0Q0TNS3</accession>
<keyword evidence="2" id="KW-1133">Transmembrane helix</keyword>
<dbReference type="InterPro" id="IPR006935">
    <property type="entry name" value="Helicase/UvrB_N"/>
</dbReference>
<evidence type="ECO:0000259" key="3">
    <source>
        <dbReference type="SMART" id="SM00487"/>
    </source>
</evidence>
<evidence type="ECO:0000256" key="2">
    <source>
        <dbReference type="SAM" id="Phobius"/>
    </source>
</evidence>
<feature type="compositionally biased region" description="Low complexity" evidence="1">
    <location>
        <begin position="529"/>
        <end position="540"/>
    </location>
</feature>
<dbReference type="RefSeq" id="WP_055064048.1">
    <property type="nucleotide sequence ID" value="NZ_LBGP01000004.1"/>
</dbReference>
<feature type="domain" description="Helicase ATP-binding" evidence="3">
    <location>
        <begin position="45"/>
        <end position="280"/>
    </location>
</feature>
<reference evidence="4 5" key="1">
    <citation type="journal article" date="2015" name="Genome Biol. Evol.">
        <title>The Dynamics of Genetic Interactions between Vibrio metoecus and Vibrio cholerae, Two Close Relatives Co-Occurring in the Environment.</title>
        <authorList>
            <person name="Orata F.D."/>
            <person name="Kirchberger P.C."/>
            <person name="Meheust R."/>
            <person name="Barlow E.J."/>
            <person name="Tarr C.L."/>
            <person name="Boucher Y."/>
        </authorList>
    </citation>
    <scope>NUCLEOTIDE SEQUENCE [LARGE SCALE GENOMIC DNA]</scope>
    <source>
        <strain evidence="4 5">YB5B04</strain>
    </source>
</reference>
<dbReference type="Gene3D" id="3.40.50.300">
    <property type="entry name" value="P-loop containing nucleotide triphosphate hydrolases"/>
    <property type="match status" value="2"/>
</dbReference>
<dbReference type="GO" id="GO:0005524">
    <property type="term" value="F:ATP binding"/>
    <property type="evidence" value="ECO:0007669"/>
    <property type="project" value="InterPro"/>
</dbReference>
<keyword evidence="4" id="KW-0255">Endonuclease</keyword>
<evidence type="ECO:0000313" key="5">
    <source>
        <dbReference type="Proteomes" id="UP000050491"/>
    </source>
</evidence>
<dbReference type="Proteomes" id="UP000050491">
    <property type="component" value="Unassembled WGS sequence"/>
</dbReference>
<gene>
    <name evidence="4" type="ORF">XV92_01770</name>
</gene>
<dbReference type="GO" id="GO:0016787">
    <property type="term" value="F:hydrolase activity"/>
    <property type="evidence" value="ECO:0007669"/>
    <property type="project" value="InterPro"/>
</dbReference>
<keyword evidence="4" id="KW-0540">Nuclease</keyword>
<dbReference type="GO" id="GO:0005829">
    <property type="term" value="C:cytosol"/>
    <property type="evidence" value="ECO:0007669"/>
    <property type="project" value="TreeGrafter"/>
</dbReference>
<organism evidence="4 5">
    <name type="scientific">Vibrio metoecus</name>
    <dbReference type="NCBI Taxonomy" id="1481663"/>
    <lineage>
        <taxon>Bacteria</taxon>
        <taxon>Pseudomonadati</taxon>
        <taxon>Pseudomonadota</taxon>
        <taxon>Gammaproteobacteria</taxon>
        <taxon>Vibrionales</taxon>
        <taxon>Vibrionaceae</taxon>
        <taxon>Vibrio</taxon>
    </lineage>
</organism>
<proteinExistence type="predicted"/>
<comment type="caution">
    <text evidence="4">The sequence shown here is derived from an EMBL/GenBank/DDBJ whole genome shotgun (WGS) entry which is preliminary data.</text>
</comment>
<dbReference type="EMBL" id="LBGP01000004">
    <property type="protein sequence ID" value="KQB03961.1"/>
    <property type="molecule type" value="Genomic_DNA"/>
</dbReference>
<evidence type="ECO:0000313" key="4">
    <source>
        <dbReference type="EMBL" id="KQB03961.1"/>
    </source>
</evidence>
<keyword evidence="4" id="KW-0378">Hydrolase</keyword>
<dbReference type="InterPro" id="IPR050742">
    <property type="entry name" value="Helicase_Restrict-Modif_Enz"/>
</dbReference>
<evidence type="ECO:0000256" key="1">
    <source>
        <dbReference type="SAM" id="MobiDB-lite"/>
    </source>
</evidence>
<keyword evidence="2" id="KW-0812">Transmembrane</keyword>
<dbReference type="Pfam" id="PF04851">
    <property type="entry name" value="ResIII"/>
    <property type="match status" value="1"/>
</dbReference>
<dbReference type="AlphaFoldDB" id="A0A0Q0TNS3"/>
<dbReference type="PANTHER" id="PTHR47396:SF1">
    <property type="entry name" value="ATP-DEPENDENT HELICASE IRC3-RELATED"/>
    <property type="match status" value="1"/>
</dbReference>
<dbReference type="GO" id="GO:0004519">
    <property type="term" value="F:endonuclease activity"/>
    <property type="evidence" value="ECO:0007669"/>
    <property type="project" value="UniProtKB-KW"/>
</dbReference>
<name>A0A0Q0TNS3_VIBMT</name>
<dbReference type="InterPro" id="IPR014001">
    <property type="entry name" value="Helicase_ATP-bd"/>
</dbReference>
<keyword evidence="2" id="KW-0472">Membrane</keyword>
<dbReference type="InterPro" id="IPR027417">
    <property type="entry name" value="P-loop_NTPase"/>
</dbReference>
<feature type="transmembrane region" description="Helical" evidence="2">
    <location>
        <begin position="67"/>
        <end position="90"/>
    </location>
</feature>
<dbReference type="SUPFAM" id="SSF52540">
    <property type="entry name" value="P-loop containing nucleoside triphosphate hydrolases"/>
    <property type="match status" value="2"/>
</dbReference>
<dbReference type="GO" id="GO:0003677">
    <property type="term" value="F:DNA binding"/>
    <property type="evidence" value="ECO:0007669"/>
    <property type="project" value="InterPro"/>
</dbReference>
<dbReference type="PANTHER" id="PTHR47396">
    <property type="entry name" value="TYPE I RESTRICTION ENZYME ECOKI R PROTEIN"/>
    <property type="match status" value="1"/>
</dbReference>
<dbReference type="PATRIC" id="fig|1481663.12.peg.2849"/>